<gene>
    <name evidence="1" type="ORF">AVEN_41863_1</name>
</gene>
<dbReference type="Proteomes" id="UP000499080">
    <property type="component" value="Unassembled WGS sequence"/>
</dbReference>
<evidence type="ECO:0000313" key="1">
    <source>
        <dbReference type="EMBL" id="GBL77478.1"/>
    </source>
</evidence>
<proteinExistence type="predicted"/>
<keyword evidence="2" id="KW-1185">Reference proteome</keyword>
<accession>A0A4Y2ACI9</accession>
<dbReference type="AlphaFoldDB" id="A0A4Y2ACI9"/>
<reference evidence="1 2" key="1">
    <citation type="journal article" date="2019" name="Sci. Rep.">
        <title>Orb-weaving spider Araneus ventricosus genome elucidates the spidroin gene catalogue.</title>
        <authorList>
            <person name="Kono N."/>
            <person name="Nakamura H."/>
            <person name="Ohtoshi R."/>
            <person name="Moran D.A.P."/>
            <person name="Shinohara A."/>
            <person name="Yoshida Y."/>
            <person name="Fujiwara M."/>
            <person name="Mori M."/>
            <person name="Tomita M."/>
            <person name="Arakawa K."/>
        </authorList>
    </citation>
    <scope>NUCLEOTIDE SEQUENCE [LARGE SCALE GENOMIC DNA]</scope>
</reference>
<name>A0A4Y2ACI9_ARAVE</name>
<comment type="caution">
    <text evidence="1">The sequence shown here is derived from an EMBL/GenBank/DDBJ whole genome shotgun (WGS) entry which is preliminary data.</text>
</comment>
<dbReference type="EMBL" id="BGPR01000012">
    <property type="protein sequence ID" value="GBL77478.1"/>
    <property type="molecule type" value="Genomic_DNA"/>
</dbReference>
<protein>
    <submittedName>
        <fullName evidence="1">Uncharacterized protein</fullName>
    </submittedName>
</protein>
<sequence>MVVWLLEPISDDRSYPCKRGEGSSHELLVMGPLCGGNSARFDVVAADLSDALYDRGLGRVFWIELPMQYSKRNQIFTSGLSTTKEDPRIKYLQHH</sequence>
<organism evidence="1 2">
    <name type="scientific">Araneus ventricosus</name>
    <name type="common">Orbweaver spider</name>
    <name type="synonym">Epeira ventricosa</name>
    <dbReference type="NCBI Taxonomy" id="182803"/>
    <lineage>
        <taxon>Eukaryota</taxon>
        <taxon>Metazoa</taxon>
        <taxon>Ecdysozoa</taxon>
        <taxon>Arthropoda</taxon>
        <taxon>Chelicerata</taxon>
        <taxon>Arachnida</taxon>
        <taxon>Araneae</taxon>
        <taxon>Araneomorphae</taxon>
        <taxon>Entelegynae</taxon>
        <taxon>Araneoidea</taxon>
        <taxon>Araneidae</taxon>
        <taxon>Araneus</taxon>
    </lineage>
</organism>
<evidence type="ECO:0000313" key="2">
    <source>
        <dbReference type="Proteomes" id="UP000499080"/>
    </source>
</evidence>